<accession>A0A1G2CR63</accession>
<dbReference type="InterPro" id="IPR006143">
    <property type="entry name" value="RND_pump_MFP"/>
</dbReference>
<dbReference type="PANTHER" id="PTHR32347:SF23">
    <property type="entry name" value="BLL5650 PROTEIN"/>
    <property type="match status" value="1"/>
</dbReference>
<dbReference type="SUPFAM" id="SSF111369">
    <property type="entry name" value="HlyD-like secretion proteins"/>
    <property type="match status" value="2"/>
</dbReference>
<comment type="caution">
    <text evidence="6">The sequence shown here is derived from an EMBL/GenBank/DDBJ whole genome shotgun (WGS) entry which is preliminary data.</text>
</comment>
<evidence type="ECO:0000313" key="6">
    <source>
        <dbReference type="EMBL" id="OGZ03240.1"/>
    </source>
</evidence>
<keyword evidence="3 4" id="KW-0175">Coiled coil</keyword>
<evidence type="ECO:0000256" key="1">
    <source>
        <dbReference type="ARBA" id="ARBA00004196"/>
    </source>
</evidence>
<dbReference type="Gene3D" id="2.40.50.100">
    <property type="match status" value="1"/>
</dbReference>
<dbReference type="Gene3D" id="2.40.30.170">
    <property type="match status" value="1"/>
</dbReference>
<dbReference type="PANTHER" id="PTHR32347">
    <property type="entry name" value="EFFLUX SYSTEM COMPONENT YKNX-RELATED"/>
    <property type="match status" value="1"/>
</dbReference>
<proteinExistence type="inferred from homology"/>
<evidence type="ECO:0000256" key="4">
    <source>
        <dbReference type="SAM" id="Coils"/>
    </source>
</evidence>
<dbReference type="GO" id="GO:0016020">
    <property type="term" value="C:membrane"/>
    <property type="evidence" value="ECO:0007669"/>
    <property type="project" value="InterPro"/>
</dbReference>
<dbReference type="Proteomes" id="UP000178599">
    <property type="component" value="Unassembled WGS sequence"/>
</dbReference>
<dbReference type="Gene3D" id="2.40.420.20">
    <property type="match status" value="1"/>
</dbReference>
<dbReference type="NCBIfam" id="TIGR01730">
    <property type="entry name" value="RND_mfp"/>
    <property type="match status" value="1"/>
</dbReference>
<feature type="transmembrane region" description="Helical" evidence="5">
    <location>
        <begin position="12"/>
        <end position="30"/>
    </location>
</feature>
<dbReference type="AlphaFoldDB" id="A0A1G2CR63"/>
<evidence type="ECO:0000256" key="3">
    <source>
        <dbReference type="ARBA" id="ARBA00023054"/>
    </source>
</evidence>
<gene>
    <name evidence="6" type="ORF">A2390_01665</name>
</gene>
<feature type="coiled-coil region" evidence="4">
    <location>
        <begin position="96"/>
        <end position="123"/>
    </location>
</feature>
<reference evidence="6 7" key="1">
    <citation type="journal article" date="2016" name="Nat. Commun.">
        <title>Thousands of microbial genomes shed light on interconnected biogeochemical processes in an aquifer system.</title>
        <authorList>
            <person name="Anantharaman K."/>
            <person name="Brown C.T."/>
            <person name="Hug L.A."/>
            <person name="Sharon I."/>
            <person name="Castelle C.J."/>
            <person name="Probst A.J."/>
            <person name="Thomas B.C."/>
            <person name="Singh A."/>
            <person name="Wilkins M.J."/>
            <person name="Karaoz U."/>
            <person name="Brodie E.L."/>
            <person name="Williams K.H."/>
            <person name="Hubbard S.S."/>
            <person name="Banfield J.F."/>
        </authorList>
    </citation>
    <scope>NUCLEOTIDE SEQUENCE [LARGE SCALE GENOMIC DNA]</scope>
</reference>
<keyword evidence="5" id="KW-0472">Membrane</keyword>
<dbReference type="PRINTS" id="PR01490">
    <property type="entry name" value="RTXTOXIND"/>
</dbReference>
<dbReference type="EMBL" id="MHLE01000006">
    <property type="protein sequence ID" value="OGZ03240.1"/>
    <property type="molecule type" value="Genomic_DNA"/>
</dbReference>
<name>A0A1G2CR63_9BACT</name>
<comment type="subcellular location">
    <subcellularLocation>
        <location evidence="1">Cell envelope</location>
    </subcellularLocation>
</comment>
<dbReference type="InterPro" id="IPR050465">
    <property type="entry name" value="UPF0194_transport"/>
</dbReference>
<dbReference type="Gene3D" id="1.10.287.470">
    <property type="entry name" value="Helix hairpin bin"/>
    <property type="match status" value="1"/>
</dbReference>
<dbReference type="GO" id="GO:0022857">
    <property type="term" value="F:transmembrane transporter activity"/>
    <property type="evidence" value="ECO:0007669"/>
    <property type="project" value="InterPro"/>
</dbReference>
<dbReference type="GO" id="GO:0030313">
    <property type="term" value="C:cell envelope"/>
    <property type="evidence" value="ECO:0007669"/>
    <property type="project" value="UniProtKB-SubCell"/>
</dbReference>
<comment type="similarity">
    <text evidence="2">Belongs to the membrane fusion protein (MFP) (TC 8.A.1) family.</text>
</comment>
<evidence type="ECO:0000256" key="5">
    <source>
        <dbReference type="SAM" id="Phobius"/>
    </source>
</evidence>
<sequence>MKKNSFLKKPLFFIPVLFIIGGIIISYFIFSGGSANNFETATAQISNLKEEVSVTGQVKPSEEVSLAFEKSGKVSSVFVSVGDKVYIGETLASLNNADISANLAKAKANLKSEEANFLELKRGARAEDIAIKEAELGEAKQDLINYYDDVPDVVADSYTYADDAIRVKTAGIFSGSLSSGSFSLTYSSCDQQVKSDAESLKLLSEKNLNSWNSEISDLKIKTMPGSEENYEKALSQAENYLSTTKAFLEKTSGTFISGCGLSDTSLSTYRLNTSTARINIISSVKNINALKQSIVSQKLTISKIENELKLKLAGSSKEELASEEAKVEEAEANVKSYEAELQKTIIFSPINATVTKQDAKVGEIISSGVSVISLISESKLEIETKIAEVDIAKIKVGNPAKVTLDAYGNDVIFEAVISKTDPAETVVEGVSTYKTTLQFKDKDDRIRSGMTANIDIETASRENVIAIPERAVISKDGIKIVRIPDKENKDTGFKEVEVKTGVKGSDGKIEITTGLKEGDEVVVYSSK</sequence>
<keyword evidence="5" id="KW-1133">Transmembrane helix</keyword>
<keyword evidence="5" id="KW-0812">Transmembrane</keyword>
<evidence type="ECO:0000313" key="7">
    <source>
        <dbReference type="Proteomes" id="UP000178599"/>
    </source>
</evidence>
<feature type="coiled-coil region" evidence="4">
    <location>
        <begin position="287"/>
        <end position="340"/>
    </location>
</feature>
<evidence type="ECO:0000256" key="2">
    <source>
        <dbReference type="ARBA" id="ARBA00009477"/>
    </source>
</evidence>
<protein>
    <submittedName>
        <fullName evidence="6">Uncharacterized protein</fullName>
    </submittedName>
</protein>
<organism evidence="6 7">
    <name type="scientific">Candidatus Liptonbacteria bacterium RIFOXYB1_FULL_36_10</name>
    <dbReference type="NCBI Taxonomy" id="1798654"/>
    <lineage>
        <taxon>Bacteria</taxon>
        <taxon>Candidatus Liptoniibacteriota</taxon>
    </lineage>
</organism>